<dbReference type="Pfam" id="PF00145">
    <property type="entry name" value="DNA_methylase"/>
    <property type="match status" value="1"/>
</dbReference>
<sequence>MYSPTFKSYFSGAGGLDLGLIQGGLTPVMSLELDVRACKTHSLNFDHPLRQEDITNTTVLDQDHADVYVATYPCTKYSDLADIHGTRSGDDLFLHFLARTVSEMFEGQQTTKNRIFYNLRTHKFQHWALERIQLEQFRDGSVSWEYCTGQDDIIEYPQIRKALAR</sequence>
<keyword evidence="2" id="KW-0808">Transferase</keyword>
<dbReference type="EMBL" id="LAZR01003264">
    <property type="protein sequence ID" value="KKN20208.1"/>
    <property type="molecule type" value="Genomic_DNA"/>
</dbReference>
<gene>
    <name evidence="3" type="ORF">LCGC14_0937890</name>
</gene>
<organism evidence="3">
    <name type="scientific">marine sediment metagenome</name>
    <dbReference type="NCBI Taxonomy" id="412755"/>
    <lineage>
        <taxon>unclassified sequences</taxon>
        <taxon>metagenomes</taxon>
        <taxon>ecological metagenomes</taxon>
    </lineage>
</organism>
<evidence type="ECO:0000256" key="2">
    <source>
        <dbReference type="ARBA" id="ARBA00022679"/>
    </source>
</evidence>
<dbReference type="GO" id="GO:0032259">
    <property type="term" value="P:methylation"/>
    <property type="evidence" value="ECO:0007669"/>
    <property type="project" value="UniProtKB-KW"/>
</dbReference>
<evidence type="ECO:0000256" key="1">
    <source>
        <dbReference type="ARBA" id="ARBA00022603"/>
    </source>
</evidence>
<evidence type="ECO:0000313" key="3">
    <source>
        <dbReference type="EMBL" id="KKN20208.1"/>
    </source>
</evidence>
<dbReference type="InterPro" id="IPR001525">
    <property type="entry name" value="C5_MeTfrase"/>
</dbReference>
<name>A0A0F9RSA0_9ZZZZ</name>
<dbReference type="InterPro" id="IPR029063">
    <property type="entry name" value="SAM-dependent_MTases_sf"/>
</dbReference>
<dbReference type="AlphaFoldDB" id="A0A0F9RSA0"/>
<accession>A0A0F9RSA0</accession>
<protein>
    <recommendedName>
        <fullName evidence="4">DNA (cytosine-5-)-methyltransferase</fullName>
    </recommendedName>
</protein>
<dbReference type="SUPFAM" id="SSF53335">
    <property type="entry name" value="S-adenosyl-L-methionine-dependent methyltransferases"/>
    <property type="match status" value="1"/>
</dbReference>
<reference evidence="3" key="1">
    <citation type="journal article" date="2015" name="Nature">
        <title>Complex archaea that bridge the gap between prokaryotes and eukaryotes.</title>
        <authorList>
            <person name="Spang A."/>
            <person name="Saw J.H."/>
            <person name="Jorgensen S.L."/>
            <person name="Zaremba-Niedzwiedzka K."/>
            <person name="Martijn J."/>
            <person name="Lind A.E."/>
            <person name="van Eijk R."/>
            <person name="Schleper C."/>
            <person name="Guy L."/>
            <person name="Ettema T.J."/>
        </authorList>
    </citation>
    <scope>NUCLEOTIDE SEQUENCE</scope>
</reference>
<comment type="caution">
    <text evidence="3">The sequence shown here is derived from an EMBL/GenBank/DDBJ whole genome shotgun (WGS) entry which is preliminary data.</text>
</comment>
<evidence type="ECO:0008006" key="4">
    <source>
        <dbReference type="Google" id="ProtNLM"/>
    </source>
</evidence>
<dbReference type="GO" id="GO:0008168">
    <property type="term" value="F:methyltransferase activity"/>
    <property type="evidence" value="ECO:0007669"/>
    <property type="project" value="UniProtKB-KW"/>
</dbReference>
<keyword evidence="1" id="KW-0489">Methyltransferase</keyword>
<dbReference type="Gene3D" id="3.40.50.150">
    <property type="entry name" value="Vaccinia Virus protein VP39"/>
    <property type="match status" value="1"/>
</dbReference>
<proteinExistence type="predicted"/>